<organism evidence="2 3">
    <name type="scientific">Theobroma cacao</name>
    <name type="common">Cacao</name>
    <name type="synonym">Cocoa</name>
    <dbReference type="NCBI Taxonomy" id="3641"/>
    <lineage>
        <taxon>Eukaryota</taxon>
        <taxon>Viridiplantae</taxon>
        <taxon>Streptophyta</taxon>
        <taxon>Embryophyta</taxon>
        <taxon>Tracheophyta</taxon>
        <taxon>Spermatophyta</taxon>
        <taxon>Magnoliopsida</taxon>
        <taxon>eudicotyledons</taxon>
        <taxon>Gunneridae</taxon>
        <taxon>Pentapetalae</taxon>
        <taxon>rosids</taxon>
        <taxon>malvids</taxon>
        <taxon>Malvales</taxon>
        <taxon>Malvaceae</taxon>
        <taxon>Byttnerioideae</taxon>
        <taxon>Theobroma</taxon>
    </lineage>
</organism>
<dbReference type="Gramene" id="EOY01059">
    <property type="protein sequence ID" value="EOY01059"/>
    <property type="gene ID" value="TCM_010997"/>
</dbReference>
<evidence type="ECO:0000313" key="3">
    <source>
        <dbReference type="Proteomes" id="UP000026915"/>
    </source>
</evidence>
<dbReference type="Pfam" id="PF04749">
    <property type="entry name" value="PLAC8"/>
    <property type="match status" value="1"/>
</dbReference>
<dbReference type="STRING" id="3641.A0A061EFI6"/>
<feature type="transmembrane region" description="Helical" evidence="1">
    <location>
        <begin position="62"/>
        <end position="83"/>
    </location>
</feature>
<name>A0A061EFI6_THECC</name>
<reference evidence="2 3" key="1">
    <citation type="journal article" date="2013" name="Genome Biol.">
        <title>The genome sequence of the most widely cultivated cacao type and its use to identify candidate genes regulating pod color.</title>
        <authorList>
            <person name="Motamayor J.C."/>
            <person name="Mockaitis K."/>
            <person name="Schmutz J."/>
            <person name="Haiminen N."/>
            <person name="Iii D.L."/>
            <person name="Cornejo O."/>
            <person name="Findley S.D."/>
            <person name="Zheng P."/>
            <person name="Utro F."/>
            <person name="Royaert S."/>
            <person name="Saski C."/>
            <person name="Jenkins J."/>
            <person name="Podicheti R."/>
            <person name="Zhao M."/>
            <person name="Scheffler B.E."/>
            <person name="Stack J.C."/>
            <person name="Feltus F.A."/>
            <person name="Mustiga G.M."/>
            <person name="Amores F."/>
            <person name="Phillips W."/>
            <person name="Marelli J.P."/>
            <person name="May G.D."/>
            <person name="Shapiro H."/>
            <person name="Ma J."/>
            <person name="Bustamante C.D."/>
            <person name="Schnell R.J."/>
            <person name="Main D."/>
            <person name="Gilbert D."/>
            <person name="Parida L."/>
            <person name="Kuhn D.N."/>
        </authorList>
    </citation>
    <scope>NUCLEOTIDE SEQUENCE [LARGE SCALE GENOMIC DNA]</scope>
    <source>
        <strain evidence="3">cv. Matina 1-6</strain>
    </source>
</reference>
<evidence type="ECO:0000256" key="1">
    <source>
        <dbReference type="SAM" id="Phobius"/>
    </source>
</evidence>
<proteinExistence type="predicted"/>
<dbReference type="HOGENOM" id="CLU_1252570_0_0_1"/>
<gene>
    <name evidence="2" type="ORF">TCM_010997</name>
</gene>
<dbReference type="InterPro" id="IPR006461">
    <property type="entry name" value="PLAC_motif_containing"/>
</dbReference>
<keyword evidence="1" id="KW-0812">Transmembrane</keyword>
<protein>
    <submittedName>
        <fullName evidence="2">Plant cadmium resistance 2</fullName>
    </submittedName>
</protein>
<accession>A0A061EFI6</accession>
<sequence>MASLPVNSINSKPGQVTPWSTGLFDCFSDSFLCCKTCICPCITFGQNSEIIDEGSSSCALNAVLYVIMHHFLGCALSCLYGCYYRKKFRHQYGLEPSPCPDICVHCFCHYCALCQEQREIRNQGYDMIIGMASKRRETETRRNNGSHGGRRDETMRKYSGNYFYFLAFAVMYGLLYAERSLAPSRLEDITGLKRCVLLWFALASLLFWTCVSHLLGRWTNA</sequence>
<dbReference type="EMBL" id="CM001880">
    <property type="protein sequence ID" value="EOY01059.1"/>
    <property type="molecule type" value="Genomic_DNA"/>
</dbReference>
<dbReference type="eggNOG" id="ENOG502S7UD">
    <property type="taxonomic scope" value="Eukaryota"/>
</dbReference>
<evidence type="ECO:0000313" key="2">
    <source>
        <dbReference type="EMBL" id="EOY01059.1"/>
    </source>
</evidence>
<dbReference type="AlphaFoldDB" id="A0A061EFI6"/>
<feature type="transmembrane region" description="Helical" evidence="1">
    <location>
        <begin position="160"/>
        <end position="177"/>
    </location>
</feature>
<feature type="transmembrane region" description="Helical" evidence="1">
    <location>
        <begin position="197"/>
        <end position="216"/>
    </location>
</feature>
<dbReference type="Proteomes" id="UP000026915">
    <property type="component" value="Chromosome 2"/>
</dbReference>
<keyword evidence="1" id="KW-1133">Transmembrane helix</keyword>
<dbReference type="InParanoid" id="A0A061EFI6"/>
<dbReference type="NCBIfam" id="TIGR01571">
    <property type="entry name" value="A_thal_Cys_rich"/>
    <property type="match status" value="1"/>
</dbReference>
<keyword evidence="3" id="KW-1185">Reference proteome</keyword>
<dbReference type="PANTHER" id="PTHR15907">
    <property type="entry name" value="DUF614 FAMILY PROTEIN-RELATED"/>
    <property type="match status" value="1"/>
</dbReference>
<keyword evidence="1" id="KW-0472">Membrane</keyword>